<dbReference type="Gene3D" id="3.30.1330.60">
    <property type="entry name" value="OmpA-like domain"/>
    <property type="match status" value="1"/>
</dbReference>
<dbReference type="SUPFAM" id="SSF48452">
    <property type="entry name" value="TPR-like"/>
    <property type="match status" value="1"/>
</dbReference>
<evidence type="ECO:0000259" key="6">
    <source>
        <dbReference type="PROSITE" id="PS51123"/>
    </source>
</evidence>
<gene>
    <name evidence="7" type="ORF">ICJ84_06070</name>
</gene>
<dbReference type="EMBL" id="JACVXC010000002">
    <property type="protein sequence ID" value="MBD0834993.1"/>
    <property type="molecule type" value="Genomic_DNA"/>
</dbReference>
<reference evidence="7" key="2">
    <citation type="submission" date="2020-09" db="EMBL/GenBank/DDBJ databases">
        <authorList>
            <person name="Wu Z."/>
        </authorList>
    </citation>
    <scope>NUCLEOTIDE SEQUENCE</scope>
    <source>
        <strain evidence="7">SC17</strain>
    </source>
</reference>
<dbReference type="SUPFAM" id="SSF103088">
    <property type="entry name" value="OmpA-like"/>
    <property type="match status" value="1"/>
</dbReference>
<dbReference type="CDD" id="cd07185">
    <property type="entry name" value="OmpA_C-like"/>
    <property type="match status" value="1"/>
</dbReference>
<dbReference type="PRINTS" id="PR01021">
    <property type="entry name" value="OMPADOMAIN"/>
</dbReference>
<dbReference type="Pfam" id="PF00691">
    <property type="entry name" value="OmpA"/>
    <property type="match status" value="1"/>
</dbReference>
<dbReference type="Pfam" id="PF07676">
    <property type="entry name" value="PD40"/>
    <property type="match status" value="1"/>
</dbReference>
<dbReference type="AlphaFoldDB" id="A0A8J6QDA3"/>
<dbReference type="PROSITE" id="PS51123">
    <property type="entry name" value="OMPA_2"/>
    <property type="match status" value="1"/>
</dbReference>
<feature type="signal peptide" evidence="5">
    <location>
        <begin position="1"/>
        <end position="21"/>
    </location>
</feature>
<evidence type="ECO:0000313" key="7">
    <source>
        <dbReference type="EMBL" id="MBD0834993.1"/>
    </source>
</evidence>
<reference evidence="7" key="1">
    <citation type="journal article" date="2013" name="Int. J. Syst. Evol. Microbiol.">
        <title>Aestuariibaculum suncheonense gen. nov., sp. nov., a marine bacterium of the family Flavobacteriaceae isolated from a tidal flat and emended descriptions of the genera Gaetbulibacter and Tamlana.</title>
        <authorList>
            <person name="Jeong S.H."/>
            <person name="Park M.S."/>
            <person name="Jin H.M."/>
            <person name="Lee K."/>
            <person name="Park W."/>
            <person name="Jeon C.O."/>
        </authorList>
    </citation>
    <scope>NUCLEOTIDE SEQUENCE</scope>
    <source>
        <strain evidence="7">SC17</strain>
    </source>
</reference>
<dbReference type="InterPro" id="IPR006664">
    <property type="entry name" value="OMP_bac"/>
</dbReference>
<dbReference type="InterPro" id="IPR011990">
    <property type="entry name" value="TPR-like_helical_dom_sf"/>
</dbReference>
<evidence type="ECO:0000256" key="3">
    <source>
        <dbReference type="ARBA" id="ARBA00023237"/>
    </source>
</evidence>
<dbReference type="Proteomes" id="UP000602057">
    <property type="component" value="Unassembled WGS sequence"/>
</dbReference>
<comment type="caution">
    <text evidence="7">The sequence shown here is derived from an EMBL/GenBank/DDBJ whole genome shotgun (WGS) entry which is preliminary data.</text>
</comment>
<feature type="domain" description="OmpA-like" evidence="6">
    <location>
        <begin position="514"/>
        <end position="638"/>
    </location>
</feature>
<accession>A0A8J6QDA3</accession>
<dbReference type="InterPro" id="IPR036737">
    <property type="entry name" value="OmpA-like_sf"/>
</dbReference>
<evidence type="ECO:0000256" key="1">
    <source>
        <dbReference type="ARBA" id="ARBA00004442"/>
    </source>
</evidence>
<evidence type="ECO:0000256" key="5">
    <source>
        <dbReference type="SAM" id="SignalP"/>
    </source>
</evidence>
<dbReference type="PANTHER" id="PTHR30329:SF21">
    <property type="entry name" value="LIPOPROTEIN YIAD-RELATED"/>
    <property type="match status" value="1"/>
</dbReference>
<sequence>MKIKNYILVFAALLLTVTVFAQQGKQNKADTLFNKFSFVKAAEVYKELIAKDYNKDYATRKLADCYALLRDPKNASKYYKKAVEQDNVPIEYYYSYAQSLRGIKNYKESEKWLQRYKDSGGVVNNNDFSKDANFITNVFNAKQQYFLDKFDFNSEYSDFGAYEHDGKIYFCSTRDAGVAIKRLYGWNEQPFLDVYVTEKDSKEEVDHTKKLQGDINTIFHDGPVTITKDGKYMYFSRNNFKDNVENKDDKGLTNMKIYRATFRDSIWTDVEDLSINSDKFSTQHAALNSDDTKLYFASDRPGGFGGSDIYVVDISADGVLGEPKNLGNVVNTNGAEGFPFINNEGTLFFSSDGHVGLGLLDVFATVNNENDIIIDVINLGTPVNSNKDDFSFTMSTSGTAGYFASNRAGGKGDDDIYAYNRIPPLKVEGVVSDAINGNPIANSTIKLYDEKGGQIAYMETDDKGYYSINIDRNQDYKIVGSHEKYIEDYRTFTSKNIKTELTTITANLLLNPVEDVVTLAELNTIYFDFDKFNIRPDAAQELDKIVDLMVNQYPDMVIRIESHTDSRGSLSYNDKLSIDRANSTYEYLISHGVAPERITAHEGFGERRLTNGCDGSEDCEEQAHQLNRRTQFIVIKME</sequence>
<protein>
    <submittedName>
        <fullName evidence="7">OmpA family protein</fullName>
    </submittedName>
</protein>
<dbReference type="InterPro" id="IPR011659">
    <property type="entry name" value="WD40"/>
</dbReference>
<keyword evidence="3" id="KW-0998">Cell outer membrane</keyword>
<evidence type="ECO:0000256" key="4">
    <source>
        <dbReference type="PROSITE-ProRule" id="PRU00473"/>
    </source>
</evidence>
<feature type="chain" id="PRO_5035306488" evidence="5">
    <location>
        <begin position="22"/>
        <end position="638"/>
    </location>
</feature>
<dbReference type="RefSeq" id="WP_188215489.1">
    <property type="nucleotide sequence ID" value="NZ_BAABGH010000010.1"/>
</dbReference>
<keyword evidence="5" id="KW-0732">Signal</keyword>
<comment type="subcellular location">
    <subcellularLocation>
        <location evidence="1">Cell outer membrane</location>
    </subcellularLocation>
</comment>
<dbReference type="InterPro" id="IPR008969">
    <property type="entry name" value="CarboxyPept-like_regulatory"/>
</dbReference>
<evidence type="ECO:0000313" key="8">
    <source>
        <dbReference type="Proteomes" id="UP000602057"/>
    </source>
</evidence>
<dbReference type="InterPro" id="IPR006665">
    <property type="entry name" value="OmpA-like"/>
</dbReference>
<dbReference type="InterPro" id="IPR050330">
    <property type="entry name" value="Bact_OuterMem_StrucFunc"/>
</dbReference>
<keyword evidence="8" id="KW-1185">Reference proteome</keyword>
<dbReference type="GO" id="GO:0009279">
    <property type="term" value="C:cell outer membrane"/>
    <property type="evidence" value="ECO:0007669"/>
    <property type="project" value="UniProtKB-SubCell"/>
</dbReference>
<dbReference type="Gene3D" id="1.25.40.10">
    <property type="entry name" value="Tetratricopeptide repeat domain"/>
    <property type="match status" value="1"/>
</dbReference>
<dbReference type="PANTHER" id="PTHR30329">
    <property type="entry name" value="STATOR ELEMENT OF FLAGELLAR MOTOR COMPLEX"/>
    <property type="match status" value="1"/>
</dbReference>
<dbReference type="SUPFAM" id="SSF82171">
    <property type="entry name" value="DPP6 N-terminal domain-like"/>
    <property type="match status" value="1"/>
</dbReference>
<name>A0A8J6QDA3_9FLAO</name>
<keyword evidence="2 4" id="KW-0472">Membrane</keyword>
<dbReference type="SUPFAM" id="SSF49464">
    <property type="entry name" value="Carboxypeptidase regulatory domain-like"/>
    <property type="match status" value="1"/>
</dbReference>
<organism evidence="7 8">
    <name type="scientific">Aestuariibaculum suncheonense</name>
    <dbReference type="NCBI Taxonomy" id="1028745"/>
    <lineage>
        <taxon>Bacteria</taxon>
        <taxon>Pseudomonadati</taxon>
        <taxon>Bacteroidota</taxon>
        <taxon>Flavobacteriia</taxon>
        <taxon>Flavobacteriales</taxon>
        <taxon>Flavobacteriaceae</taxon>
    </lineage>
</organism>
<proteinExistence type="predicted"/>
<evidence type="ECO:0000256" key="2">
    <source>
        <dbReference type="ARBA" id="ARBA00023136"/>
    </source>
</evidence>
<dbReference type="Pfam" id="PF13620">
    <property type="entry name" value="CarboxypepD_reg"/>
    <property type="match status" value="1"/>
</dbReference>
<dbReference type="Gene3D" id="2.60.40.1120">
    <property type="entry name" value="Carboxypeptidase-like, regulatory domain"/>
    <property type="match status" value="1"/>
</dbReference>